<proteinExistence type="predicted"/>
<dbReference type="Proteomes" id="UP000189674">
    <property type="component" value="Chromosome"/>
</dbReference>
<dbReference type="EMBL" id="CP019791">
    <property type="protein sequence ID" value="AQT67551.1"/>
    <property type="molecule type" value="Genomic_DNA"/>
</dbReference>
<dbReference type="KEGG" id="alus:STSP2_00699"/>
<gene>
    <name evidence="1" type="ORF">STSP2_00699</name>
</gene>
<dbReference type="AlphaFoldDB" id="A0A1U9NI04"/>
<reference evidence="2" key="1">
    <citation type="submission" date="2017-02" db="EMBL/GenBank/DDBJ databases">
        <title>Comparative genomics and description of representatives of a novel lineage of planctomycetes thriving in anoxic sediments.</title>
        <authorList>
            <person name="Spring S."/>
            <person name="Bunk B."/>
            <person name="Sproer C."/>
        </authorList>
    </citation>
    <scope>NUCLEOTIDE SEQUENCE [LARGE SCALE GENOMIC DNA]</scope>
    <source>
        <strain evidence="2">ST-NAGAB-D1</strain>
    </source>
</reference>
<organism evidence="1 2">
    <name type="scientific">Anaerohalosphaera lusitana</name>
    <dbReference type="NCBI Taxonomy" id="1936003"/>
    <lineage>
        <taxon>Bacteria</taxon>
        <taxon>Pseudomonadati</taxon>
        <taxon>Planctomycetota</taxon>
        <taxon>Phycisphaerae</taxon>
        <taxon>Sedimentisphaerales</taxon>
        <taxon>Anaerohalosphaeraceae</taxon>
        <taxon>Anaerohalosphaera</taxon>
    </lineage>
</organism>
<protein>
    <recommendedName>
        <fullName evidence="3">Dockerin domain-containing protein</fullName>
    </recommendedName>
</protein>
<dbReference type="Gene3D" id="1.10.1330.10">
    <property type="entry name" value="Dockerin domain"/>
    <property type="match status" value="1"/>
</dbReference>
<dbReference type="InterPro" id="IPR036439">
    <property type="entry name" value="Dockerin_dom_sf"/>
</dbReference>
<evidence type="ECO:0008006" key="3">
    <source>
        <dbReference type="Google" id="ProtNLM"/>
    </source>
</evidence>
<accession>A0A1U9NI04</accession>
<dbReference type="GO" id="GO:0000272">
    <property type="term" value="P:polysaccharide catabolic process"/>
    <property type="evidence" value="ECO:0007669"/>
    <property type="project" value="InterPro"/>
</dbReference>
<evidence type="ECO:0000313" key="2">
    <source>
        <dbReference type="Proteomes" id="UP000189674"/>
    </source>
</evidence>
<sequence>MGKWFLIGADWYLMICTRRASLFIILVWLVCASATIAGLENGSFELTAEPNSVPDFYPPLSWEHENYAAVVEEFIPNPNQRNESAINWPDKYFEVGLQPLDGEKFLLLSTGDVEPDVSQAKVSQQIEALPGQTLQGWFFFGTFDFEPYSDQAHIILKKEGDPNYSTGVLLAGLDVSELPEAEDYDTTVDVGTYGSMQGWQRFSHIFTEETAGSYELEISVTDIQDKWYRSYLAVDALQLCQAPFEGDLNFDCYVDLQDYAIVADQWLCDCTDPNNLPDPNDCPWEMTDDGSIIADLEGDIDGDDVVDPNDLQIIQDNWLSGEKPKTTAP</sequence>
<evidence type="ECO:0000313" key="1">
    <source>
        <dbReference type="EMBL" id="AQT67551.1"/>
    </source>
</evidence>
<keyword evidence="2" id="KW-1185">Reference proteome</keyword>
<name>A0A1U9NI04_9BACT</name>